<accession>A0A4Y2ESH8</accession>
<organism evidence="1 2">
    <name type="scientific">Araneus ventricosus</name>
    <name type="common">Orbweaver spider</name>
    <name type="synonym">Epeira ventricosa</name>
    <dbReference type="NCBI Taxonomy" id="182803"/>
    <lineage>
        <taxon>Eukaryota</taxon>
        <taxon>Metazoa</taxon>
        <taxon>Ecdysozoa</taxon>
        <taxon>Arthropoda</taxon>
        <taxon>Chelicerata</taxon>
        <taxon>Arachnida</taxon>
        <taxon>Araneae</taxon>
        <taxon>Araneomorphae</taxon>
        <taxon>Entelegynae</taxon>
        <taxon>Araneoidea</taxon>
        <taxon>Araneidae</taxon>
        <taxon>Araneus</taxon>
    </lineage>
</organism>
<reference evidence="1 2" key="1">
    <citation type="journal article" date="2019" name="Sci. Rep.">
        <title>Orb-weaving spider Araneus ventricosus genome elucidates the spidroin gene catalogue.</title>
        <authorList>
            <person name="Kono N."/>
            <person name="Nakamura H."/>
            <person name="Ohtoshi R."/>
            <person name="Moran D.A.P."/>
            <person name="Shinohara A."/>
            <person name="Yoshida Y."/>
            <person name="Fujiwara M."/>
            <person name="Mori M."/>
            <person name="Tomita M."/>
            <person name="Arakawa K."/>
        </authorList>
    </citation>
    <scope>NUCLEOTIDE SEQUENCE [LARGE SCALE GENOMIC DNA]</scope>
</reference>
<proteinExistence type="predicted"/>
<evidence type="ECO:0000313" key="2">
    <source>
        <dbReference type="Proteomes" id="UP000499080"/>
    </source>
</evidence>
<protein>
    <submittedName>
        <fullName evidence="1">Uncharacterized protein</fullName>
    </submittedName>
</protein>
<evidence type="ECO:0000313" key="1">
    <source>
        <dbReference type="EMBL" id="GBM30864.1"/>
    </source>
</evidence>
<sequence>MSVDIILKLVIEVTTRLRQPSRTTSRASFEIILCFLLLESSGAEQVYKAGEEDLVGQWLVFLAGRGGREWESYGRFLIGSLGEVEEWGYEPVRNI</sequence>
<name>A0A4Y2ESH8_ARAVE</name>
<dbReference type="AlphaFoldDB" id="A0A4Y2ESH8"/>
<comment type="caution">
    <text evidence="1">The sequence shown here is derived from an EMBL/GenBank/DDBJ whole genome shotgun (WGS) entry which is preliminary data.</text>
</comment>
<keyword evidence="2" id="KW-1185">Reference proteome</keyword>
<dbReference type="Proteomes" id="UP000499080">
    <property type="component" value="Unassembled WGS sequence"/>
</dbReference>
<dbReference type="EMBL" id="BGPR01247439">
    <property type="protein sequence ID" value="GBM30864.1"/>
    <property type="molecule type" value="Genomic_DNA"/>
</dbReference>
<gene>
    <name evidence="1" type="ORF">AVEN_219247_1</name>
</gene>